<evidence type="ECO:0000256" key="3">
    <source>
        <dbReference type="ARBA" id="ARBA00023065"/>
    </source>
</evidence>
<reference evidence="5 6" key="1">
    <citation type="submission" date="2021-01" db="EMBL/GenBank/DDBJ databases">
        <title>Whole genome shotgun sequence of Planobispora siamensis NBRC 107568.</title>
        <authorList>
            <person name="Komaki H."/>
            <person name="Tamura T."/>
        </authorList>
    </citation>
    <scope>NUCLEOTIDE SEQUENCE [LARGE SCALE GENOMIC DNA]</scope>
    <source>
        <strain evidence="5 6">NBRC 107568</strain>
    </source>
</reference>
<protein>
    <submittedName>
        <fullName evidence="5">Uncharacterized protein</fullName>
    </submittedName>
</protein>
<dbReference type="GO" id="GO:0033178">
    <property type="term" value="C:proton-transporting two-sector ATPase complex, catalytic domain"/>
    <property type="evidence" value="ECO:0007669"/>
    <property type="project" value="InterPro"/>
</dbReference>
<comment type="similarity">
    <text evidence="1">Belongs to the V-ATPase E subunit family.</text>
</comment>
<dbReference type="GO" id="GO:0046961">
    <property type="term" value="F:proton-transporting ATPase activity, rotational mechanism"/>
    <property type="evidence" value="ECO:0007669"/>
    <property type="project" value="InterPro"/>
</dbReference>
<proteinExistence type="inferred from homology"/>
<dbReference type="InterPro" id="IPR002842">
    <property type="entry name" value="ATPase_V1_Esu"/>
</dbReference>
<dbReference type="AlphaFoldDB" id="A0A8J3WQ17"/>
<name>A0A8J3WQ17_9ACTN</name>
<gene>
    <name evidence="5" type="ORF">Psi01_69470</name>
</gene>
<evidence type="ECO:0000256" key="2">
    <source>
        <dbReference type="ARBA" id="ARBA00022448"/>
    </source>
</evidence>
<keyword evidence="6" id="KW-1185">Reference proteome</keyword>
<comment type="caution">
    <text evidence="5">The sequence shown here is derived from an EMBL/GenBank/DDBJ whole genome shotgun (WGS) entry which is preliminary data.</text>
</comment>
<sequence>MSDRIGEALAPLTAALLRRTEREAEQTRERAGRQAAQTVAEAEEGARAVLADARARGEREADTEAAAERVATTRRVRTIELTARREILEDFRRRARTAVTGLREDPCYPALLKSLGRMARRRGGGDLVLAEHPEGGVVGEAPGRRVDASLPALAERAVDAAQGEAERSWLS</sequence>
<dbReference type="EMBL" id="BOOJ01000064">
    <property type="protein sequence ID" value="GIH96317.1"/>
    <property type="molecule type" value="Genomic_DNA"/>
</dbReference>
<accession>A0A8J3WQ17</accession>
<keyword evidence="3" id="KW-0406">Ion transport</keyword>
<organism evidence="5 6">
    <name type="scientific">Planobispora siamensis</name>
    <dbReference type="NCBI Taxonomy" id="936338"/>
    <lineage>
        <taxon>Bacteria</taxon>
        <taxon>Bacillati</taxon>
        <taxon>Actinomycetota</taxon>
        <taxon>Actinomycetes</taxon>
        <taxon>Streptosporangiales</taxon>
        <taxon>Streptosporangiaceae</taxon>
        <taxon>Planobispora</taxon>
    </lineage>
</organism>
<evidence type="ECO:0000256" key="4">
    <source>
        <dbReference type="SAM" id="MobiDB-lite"/>
    </source>
</evidence>
<keyword evidence="2" id="KW-0813">Transport</keyword>
<evidence type="ECO:0000256" key="1">
    <source>
        <dbReference type="ARBA" id="ARBA00005901"/>
    </source>
</evidence>
<dbReference type="Pfam" id="PF01991">
    <property type="entry name" value="vATP-synt_E"/>
    <property type="match status" value="1"/>
</dbReference>
<feature type="region of interest" description="Disordered" evidence="4">
    <location>
        <begin position="20"/>
        <end position="45"/>
    </location>
</feature>
<evidence type="ECO:0000313" key="5">
    <source>
        <dbReference type="EMBL" id="GIH96317.1"/>
    </source>
</evidence>
<feature type="compositionally biased region" description="Basic and acidic residues" evidence="4">
    <location>
        <begin position="20"/>
        <end position="32"/>
    </location>
</feature>
<evidence type="ECO:0000313" key="6">
    <source>
        <dbReference type="Proteomes" id="UP000619788"/>
    </source>
</evidence>
<dbReference type="RefSeq" id="WP_204068365.1">
    <property type="nucleotide sequence ID" value="NZ_BOOJ01000064.1"/>
</dbReference>
<dbReference type="Proteomes" id="UP000619788">
    <property type="component" value="Unassembled WGS sequence"/>
</dbReference>